<reference evidence="2" key="1">
    <citation type="submission" date="2021-12" db="EMBL/GenBank/DDBJ databases">
        <authorList>
            <person name="Rodrigo-Torres L."/>
            <person name="Arahal R. D."/>
            <person name="Lucena T."/>
        </authorList>
    </citation>
    <scope>NUCLEOTIDE SEQUENCE</scope>
    <source>
        <strain evidence="2">CECT 8226</strain>
    </source>
</reference>
<dbReference type="InterPro" id="IPR025489">
    <property type="entry name" value="DUF4381"/>
</dbReference>
<evidence type="ECO:0000313" key="2">
    <source>
        <dbReference type="EMBL" id="CAH0529014.1"/>
    </source>
</evidence>
<sequence>MSQLSSSSLLPLNDIHLPAEPTWWPFAIGYWLVLGIAICSLIVSLIAWKKRKQKRRAKRAAITLLALHPEQLTPSHAIEVVRQAALSYFPRQQIAKLTGEDWLTFLDSQLAEPVFRPKSSQWYQALYAPQQHQAQTEQQMIQDCRHWVTSALPPKRRYRNWDQS</sequence>
<evidence type="ECO:0008006" key="4">
    <source>
        <dbReference type="Google" id="ProtNLM"/>
    </source>
</evidence>
<dbReference type="EMBL" id="CAKLCM010000003">
    <property type="protein sequence ID" value="CAH0529014.1"/>
    <property type="molecule type" value="Genomic_DNA"/>
</dbReference>
<dbReference type="Proteomes" id="UP000838160">
    <property type="component" value="Unassembled WGS sequence"/>
</dbReference>
<gene>
    <name evidence="2" type="ORF">VHP8226_03007</name>
</gene>
<accession>A0ABM8ZLQ6</accession>
<keyword evidence="3" id="KW-1185">Reference proteome</keyword>
<organism evidence="2 3">
    <name type="scientific">Vibrio hippocampi</name>
    <dbReference type="NCBI Taxonomy" id="654686"/>
    <lineage>
        <taxon>Bacteria</taxon>
        <taxon>Pseudomonadati</taxon>
        <taxon>Pseudomonadota</taxon>
        <taxon>Gammaproteobacteria</taxon>
        <taxon>Vibrionales</taxon>
        <taxon>Vibrionaceae</taxon>
        <taxon>Vibrio</taxon>
    </lineage>
</organism>
<keyword evidence="1" id="KW-0472">Membrane</keyword>
<keyword evidence="1" id="KW-1133">Transmembrane helix</keyword>
<dbReference type="Pfam" id="PF14316">
    <property type="entry name" value="DUF4381"/>
    <property type="match status" value="1"/>
</dbReference>
<evidence type="ECO:0000313" key="3">
    <source>
        <dbReference type="Proteomes" id="UP000838160"/>
    </source>
</evidence>
<protein>
    <recommendedName>
        <fullName evidence="4">DUF4381 domain-containing protein</fullName>
    </recommendedName>
</protein>
<name>A0ABM8ZLQ6_9VIBR</name>
<evidence type="ECO:0000256" key="1">
    <source>
        <dbReference type="SAM" id="Phobius"/>
    </source>
</evidence>
<dbReference type="RefSeq" id="WP_237485861.1">
    <property type="nucleotide sequence ID" value="NZ_CAKLCM010000003.1"/>
</dbReference>
<proteinExistence type="predicted"/>
<comment type="caution">
    <text evidence="2">The sequence shown here is derived from an EMBL/GenBank/DDBJ whole genome shotgun (WGS) entry which is preliminary data.</text>
</comment>
<feature type="transmembrane region" description="Helical" evidence="1">
    <location>
        <begin position="28"/>
        <end position="48"/>
    </location>
</feature>
<keyword evidence="1" id="KW-0812">Transmembrane</keyword>